<keyword evidence="2" id="KW-0812">Transmembrane</keyword>
<dbReference type="SUPFAM" id="SSF54106">
    <property type="entry name" value="LysM domain"/>
    <property type="match status" value="1"/>
</dbReference>
<dbReference type="InterPro" id="IPR036779">
    <property type="entry name" value="LysM_dom_sf"/>
</dbReference>
<evidence type="ECO:0000259" key="3">
    <source>
        <dbReference type="PROSITE" id="PS51782"/>
    </source>
</evidence>
<dbReference type="AlphaFoldDB" id="A0A6L9W6Z9"/>
<evidence type="ECO:0000256" key="1">
    <source>
        <dbReference type="SAM" id="MobiDB-lite"/>
    </source>
</evidence>
<keyword evidence="2" id="KW-1133">Transmembrane helix</keyword>
<proteinExistence type="predicted"/>
<name>A0A6L9W6Z9_9ACTN</name>
<organism evidence="4 5">
    <name type="scientific">Blastococcus saxobsidens</name>
    <dbReference type="NCBI Taxonomy" id="138336"/>
    <lineage>
        <taxon>Bacteria</taxon>
        <taxon>Bacillati</taxon>
        <taxon>Actinomycetota</taxon>
        <taxon>Actinomycetes</taxon>
        <taxon>Geodermatophilales</taxon>
        <taxon>Geodermatophilaceae</taxon>
        <taxon>Blastococcus</taxon>
    </lineage>
</organism>
<dbReference type="Gene3D" id="1.10.10.10">
    <property type="entry name" value="Winged helix-like DNA-binding domain superfamily/Winged helix DNA-binding domain"/>
    <property type="match status" value="1"/>
</dbReference>
<dbReference type="SMART" id="SM00257">
    <property type="entry name" value="LysM"/>
    <property type="match status" value="2"/>
</dbReference>
<feature type="compositionally biased region" description="Low complexity" evidence="1">
    <location>
        <begin position="359"/>
        <end position="374"/>
    </location>
</feature>
<dbReference type="InterPro" id="IPR036388">
    <property type="entry name" value="WH-like_DNA-bd_sf"/>
</dbReference>
<feature type="transmembrane region" description="Helical" evidence="2">
    <location>
        <begin position="12"/>
        <end position="35"/>
    </location>
</feature>
<evidence type="ECO:0000313" key="4">
    <source>
        <dbReference type="EMBL" id="NEK87845.1"/>
    </source>
</evidence>
<dbReference type="InterPro" id="IPR018392">
    <property type="entry name" value="LysM"/>
</dbReference>
<dbReference type="Pfam" id="PF01476">
    <property type="entry name" value="LysM"/>
    <property type="match status" value="1"/>
</dbReference>
<accession>A0A6L9W6Z9</accession>
<keyword evidence="2" id="KW-0472">Membrane</keyword>
<dbReference type="PROSITE" id="PS51782">
    <property type="entry name" value="LYSM"/>
    <property type="match status" value="1"/>
</dbReference>
<feature type="domain" description="LysM" evidence="3">
    <location>
        <begin position="174"/>
        <end position="223"/>
    </location>
</feature>
<feature type="compositionally biased region" description="Pro residues" evidence="1">
    <location>
        <begin position="303"/>
        <end position="320"/>
    </location>
</feature>
<reference evidence="4 5" key="1">
    <citation type="submission" date="2019-12" db="EMBL/GenBank/DDBJ databases">
        <title>the WGS of Blastococcus saxobsidens 67B17.</title>
        <authorList>
            <person name="Jiang Z."/>
        </authorList>
    </citation>
    <scope>NUCLEOTIDE SEQUENCE [LARGE SCALE GENOMIC DNA]</scope>
    <source>
        <strain evidence="4 5">67B17</strain>
    </source>
</reference>
<evidence type="ECO:0000256" key="2">
    <source>
        <dbReference type="SAM" id="Phobius"/>
    </source>
</evidence>
<dbReference type="Proteomes" id="UP000479241">
    <property type="component" value="Unassembled WGS sequence"/>
</dbReference>
<dbReference type="EMBL" id="JAAGWG010000045">
    <property type="protein sequence ID" value="NEK87845.1"/>
    <property type="molecule type" value="Genomic_DNA"/>
</dbReference>
<dbReference type="PANTHER" id="PTHR34700">
    <property type="entry name" value="POTASSIUM BINDING PROTEIN KBP"/>
    <property type="match status" value="1"/>
</dbReference>
<feature type="compositionally biased region" description="Pro residues" evidence="1">
    <location>
        <begin position="343"/>
        <end position="358"/>
    </location>
</feature>
<sequence>MTGHAARLLKATGALVALLAVVVGVPVLMALLHLVPDRLPSLDEVGAVLTSRDNGQLAGLVLAAGVWVCWALFTAATVTEIVAFARARPVPALPGLGIFQQPAAALVAAVAVGFTVAPLAAGAPALNATAPPLPVAATSTAVPAPVQYASVLVTERTPVAFSTPDEHAPPVATTTYQVQRRDTLWALAERHLGDPLRYPEIARLNPTAVGQDNEIVPGTVLVLPPDAVGLPPTGPAPGTARTVEDVTVEPGDTLWDLTEEITGSGHNWRQAWELNRGRSQPGGATFTDPSLIRPGWTLSIPDPASPATPAPSAPAPPAAEPAPSTTEPAPPSAPAPSTAPAADPTPPGTDAPPPPAPGPATNAPTSSTTAAPNSVEPSSAKPDETPTGSTSELPTIAFAAGGGLLLAGASLTALLRYRRRQFRQRRPGRTIGSTPPELLHVERALQEVGSVGSADVTWLDQALRALVQALARVDGARLPDVVAVCMTDDVLTLVLTEPALEAPEPWMVDPAGTRWSIRRDAPLTYDEQRRAYFFAPFPMLASVGYTAEGEHWLVDLERVATLSLSGDLERCLNLARFLAAELAHNTWSEMLQVTLVGFGQELTQINPDRLTYTDDVEKAIAVLDGQLESVTEAMHIADVDVLSGRLRDVAGDAWAPHVLLIAPDVAKDDAGLERLMAAIQQQRGRGAVALVLIDDPDLGDVARWQLTVDEAGILRIPVLGLEVIAQQIPADEAAQLAEMLALAAVTGDRPMPPAHGDEPWDEHADACGGLRVDPSRVARLQPAGADVVPVSGVADTPPWMTNSVLPLSEQTYLDRAATTEQDLQALAPATDAGIRHQVEAADPALDADLADWADPSCPRPKLTLLGPVEMRVQGTLPERNPRRQFYTEIVAYLATRPGSVTSERYATAIWPNEHDVVGKTKVRQSISIVRAWLGTNPVTGADYLPSGVTAGGVGRYRIDDVLIDAELFRRLRVRGLARGVDGIADLRAALDLVTGQPFDLPTSRRGAPGGYSWLIEESSRLDHEYAAMIVDVAHTVATHHLANGEPELAAAAAHVALRAGSYEDVPLLDLVAACDAQDNRAEADAYVARILANHDAEVEEDLPPRTAEILFRRRWTNRAS</sequence>
<dbReference type="PANTHER" id="PTHR34700:SF4">
    <property type="entry name" value="PHAGE-LIKE ELEMENT PBSX PROTEIN XKDP"/>
    <property type="match status" value="1"/>
</dbReference>
<dbReference type="CDD" id="cd00118">
    <property type="entry name" value="LysM"/>
    <property type="match status" value="1"/>
</dbReference>
<feature type="region of interest" description="Disordered" evidence="1">
    <location>
        <begin position="276"/>
        <end position="394"/>
    </location>
</feature>
<feature type="transmembrane region" description="Helical" evidence="2">
    <location>
        <begin position="103"/>
        <end position="126"/>
    </location>
</feature>
<dbReference type="Gene3D" id="3.10.350.10">
    <property type="entry name" value="LysM domain"/>
    <property type="match status" value="2"/>
</dbReference>
<gene>
    <name evidence="4" type="ORF">GCU60_19065</name>
</gene>
<protein>
    <submittedName>
        <fullName evidence="4">LysM peptidoglycan-binding domain-containing protein</fullName>
    </submittedName>
</protein>
<dbReference type="InterPro" id="IPR052196">
    <property type="entry name" value="Bact_Kbp"/>
</dbReference>
<comment type="caution">
    <text evidence="4">The sequence shown here is derived from an EMBL/GenBank/DDBJ whole genome shotgun (WGS) entry which is preliminary data.</text>
</comment>
<evidence type="ECO:0000313" key="5">
    <source>
        <dbReference type="Proteomes" id="UP000479241"/>
    </source>
</evidence>
<feature type="transmembrane region" description="Helical" evidence="2">
    <location>
        <begin position="55"/>
        <end position="82"/>
    </location>
</feature>